<keyword evidence="2" id="KW-1185">Reference proteome</keyword>
<reference evidence="1 2" key="1">
    <citation type="journal article" date="2018" name="New Phytol.">
        <title>Phylogenomics of Endogonaceae and evolution of mycorrhizas within Mucoromycota.</title>
        <authorList>
            <person name="Chang Y."/>
            <person name="Desiro A."/>
            <person name="Na H."/>
            <person name="Sandor L."/>
            <person name="Lipzen A."/>
            <person name="Clum A."/>
            <person name="Barry K."/>
            <person name="Grigoriev I.V."/>
            <person name="Martin F.M."/>
            <person name="Stajich J.E."/>
            <person name="Smith M.E."/>
            <person name="Bonito G."/>
            <person name="Spatafora J.W."/>
        </authorList>
    </citation>
    <scope>NUCLEOTIDE SEQUENCE [LARGE SCALE GENOMIC DNA]</scope>
    <source>
        <strain evidence="1 2">GMNB39</strain>
    </source>
</reference>
<dbReference type="EMBL" id="RBNI01008672">
    <property type="protein sequence ID" value="RUP44586.1"/>
    <property type="molecule type" value="Genomic_DNA"/>
</dbReference>
<evidence type="ECO:0000313" key="2">
    <source>
        <dbReference type="Proteomes" id="UP000268093"/>
    </source>
</evidence>
<name>A0A433D183_9FUNG</name>
<evidence type="ECO:0000313" key="1">
    <source>
        <dbReference type="EMBL" id="RUP44586.1"/>
    </source>
</evidence>
<dbReference type="AlphaFoldDB" id="A0A433D183"/>
<proteinExistence type="predicted"/>
<dbReference type="Proteomes" id="UP000268093">
    <property type="component" value="Unassembled WGS sequence"/>
</dbReference>
<gene>
    <name evidence="1" type="ORF">BC936DRAFT_149254</name>
</gene>
<accession>A0A433D183</accession>
<dbReference type="OrthoDB" id="5600217at2759"/>
<sequence>MVGALVLEITGQRFGVPLTKLLISNTVVSAFNASQKTAEETVRDVEVIVKSRDLFLRFKALVSRALQEREKAEAAASASAEA</sequence>
<protein>
    <submittedName>
        <fullName evidence="1">Uncharacterized protein</fullName>
    </submittedName>
</protein>
<organism evidence="1 2">
    <name type="scientific">Jimgerdemannia flammicorona</name>
    <dbReference type="NCBI Taxonomy" id="994334"/>
    <lineage>
        <taxon>Eukaryota</taxon>
        <taxon>Fungi</taxon>
        <taxon>Fungi incertae sedis</taxon>
        <taxon>Mucoromycota</taxon>
        <taxon>Mucoromycotina</taxon>
        <taxon>Endogonomycetes</taxon>
        <taxon>Endogonales</taxon>
        <taxon>Endogonaceae</taxon>
        <taxon>Jimgerdemannia</taxon>
    </lineage>
</organism>
<comment type="caution">
    <text evidence="1">The sequence shown here is derived from an EMBL/GenBank/DDBJ whole genome shotgun (WGS) entry which is preliminary data.</text>
</comment>